<evidence type="ECO:0000313" key="3">
    <source>
        <dbReference type="EMBL" id="PFH02410.1"/>
    </source>
</evidence>
<keyword evidence="1" id="KW-0175">Coiled coil</keyword>
<protein>
    <submittedName>
        <fullName evidence="3">Uncharacterized protein</fullName>
    </submittedName>
</protein>
<feature type="compositionally biased region" description="Basic and acidic residues" evidence="2">
    <location>
        <begin position="27"/>
        <end position="41"/>
    </location>
</feature>
<gene>
    <name evidence="3" type="ORF">M972_111181</name>
</gene>
<evidence type="ECO:0000256" key="1">
    <source>
        <dbReference type="SAM" id="Coils"/>
    </source>
</evidence>
<dbReference type="EMBL" id="PDBW01000001">
    <property type="protein sequence ID" value="PFH02410.1"/>
    <property type="molecule type" value="Genomic_DNA"/>
</dbReference>
<evidence type="ECO:0000256" key="2">
    <source>
        <dbReference type="SAM" id="MobiDB-lite"/>
    </source>
</evidence>
<dbReference type="AlphaFoldDB" id="A0AB36THU8"/>
<feature type="coiled-coil region" evidence="1">
    <location>
        <begin position="48"/>
        <end position="96"/>
    </location>
</feature>
<feature type="region of interest" description="Disordered" evidence="2">
    <location>
        <begin position="20"/>
        <end position="41"/>
    </location>
</feature>
<reference evidence="3 4" key="1">
    <citation type="submission" date="2017-09" db="EMBL/GenBank/DDBJ databases">
        <title>Evaluation of Pacific Biosciences Sequencing Technology to Finishing C. thermocellum Genome Sequences.</title>
        <authorList>
            <person name="Brown S."/>
        </authorList>
    </citation>
    <scope>NUCLEOTIDE SEQUENCE [LARGE SCALE GENOMIC DNA]</scope>
    <source>
        <strain evidence="3 4">AD2</strain>
    </source>
</reference>
<sequence length="155" mass="18043">MMFYNRRMYINRYPVPQNQIAANDSEEVQKDSETKRDDNTEDNKKLILDAFKSINDTLMENIKELNRLISKLAERVENLENQIFALESQIESEKSGRNQIPQSEISNITTELELLKRNSSVIQPEENKEPSNKPIMPGCGFSAITPEYLRSLYKR</sequence>
<dbReference type="RefSeq" id="WP_003515710.1">
    <property type="nucleotide sequence ID" value="NZ_CP013828.1"/>
</dbReference>
<dbReference type="Proteomes" id="UP000223596">
    <property type="component" value="Unassembled WGS sequence"/>
</dbReference>
<comment type="caution">
    <text evidence="3">The sequence shown here is derived from an EMBL/GenBank/DDBJ whole genome shotgun (WGS) entry which is preliminary data.</text>
</comment>
<accession>A0AB36THU8</accession>
<name>A0AB36THU8_ACETH</name>
<organism evidence="3 4">
    <name type="scientific">Acetivibrio thermocellus AD2</name>
    <dbReference type="NCBI Taxonomy" id="1138384"/>
    <lineage>
        <taxon>Bacteria</taxon>
        <taxon>Bacillati</taxon>
        <taxon>Bacillota</taxon>
        <taxon>Clostridia</taxon>
        <taxon>Eubacteriales</taxon>
        <taxon>Oscillospiraceae</taxon>
        <taxon>Acetivibrio</taxon>
    </lineage>
</organism>
<dbReference type="GeneID" id="35803714"/>
<evidence type="ECO:0000313" key="4">
    <source>
        <dbReference type="Proteomes" id="UP000223596"/>
    </source>
</evidence>
<proteinExistence type="predicted"/>